<dbReference type="Pfam" id="PF00571">
    <property type="entry name" value="CBS"/>
    <property type="match status" value="2"/>
</dbReference>
<dbReference type="RefSeq" id="WP_121220859.1">
    <property type="nucleotide sequence ID" value="NZ_JBIUBA010000002.1"/>
</dbReference>
<keyword evidence="6" id="KW-1185">Reference proteome</keyword>
<dbReference type="InterPro" id="IPR000644">
    <property type="entry name" value="CBS_dom"/>
</dbReference>
<feature type="domain" description="BON" evidence="3">
    <location>
        <begin position="124"/>
        <end position="191"/>
    </location>
</feature>
<proteinExistence type="predicted"/>
<dbReference type="PROSITE" id="PS51371">
    <property type="entry name" value="CBS"/>
    <property type="match status" value="2"/>
</dbReference>
<dbReference type="SMART" id="SM00116">
    <property type="entry name" value="CBS"/>
    <property type="match status" value="2"/>
</dbReference>
<dbReference type="Pfam" id="PF04972">
    <property type="entry name" value="BON"/>
    <property type="match status" value="1"/>
</dbReference>
<dbReference type="PANTHER" id="PTHR43080:SF2">
    <property type="entry name" value="CBS DOMAIN-CONTAINING PROTEIN"/>
    <property type="match status" value="1"/>
</dbReference>
<dbReference type="InterPro" id="IPR007055">
    <property type="entry name" value="BON_dom"/>
</dbReference>
<comment type="caution">
    <text evidence="5">The sequence shown here is derived from an EMBL/GenBank/DDBJ whole genome shotgun (WGS) entry which is preliminary data.</text>
</comment>
<protein>
    <submittedName>
        <fullName evidence="5">BON domain-containing protein</fullName>
    </submittedName>
</protein>
<dbReference type="InterPro" id="IPR051257">
    <property type="entry name" value="Diverse_CBS-Domain"/>
</dbReference>
<evidence type="ECO:0000313" key="5">
    <source>
        <dbReference type="EMBL" id="RKT69251.1"/>
    </source>
</evidence>
<evidence type="ECO:0000256" key="2">
    <source>
        <dbReference type="PROSITE-ProRule" id="PRU00703"/>
    </source>
</evidence>
<name>A0A495X4N2_9PSEU</name>
<dbReference type="Gene3D" id="3.10.580.10">
    <property type="entry name" value="CBS-domain"/>
    <property type="match status" value="2"/>
</dbReference>
<dbReference type="SUPFAM" id="SSF54631">
    <property type="entry name" value="CBS-domain pair"/>
    <property type="match status" value="1"/>
</dbReference>
<gene>
    <name evidence="5" type="ORF">DFJ66_2449</name>
</gene>
<reference evidence="5 6" key="1">
    <citation type="submission" date="2018-10" db="EMBL/GenBank/DDBJ databases">
        <title>Sequencing the genomes of 1000 actinobacteria strains.</title>
        <authorList>
            <person name="Klenk H.-P."/>
        </authorList>
    </citation>
    <scope>NUCLEOTIDE SEQUENCE [LARGE SCALE GENOMIC DNA]</scope>
    <source>
        <strain evidence="5 6">DSM 43911</strain>
    </source>
</reference>
<accession>A0A495X4N2</accession>
<dbReference type="OrthoDB" id="9799454at2"/>
<dbReference type="AlphaFoldDB" id="A0A495X4N2"/>
<evidence type="ECO:0000256" key="1">
    <source>
        <dbReference type="ARBA" id="ARBA00023122"/>
    </source>
</evidence>
<feature type="domain" description="CBS" evidence="4">
    <location>
        <begin position="7"/>
        <end position="65"/>
    </location>
</feature>
<dbReference type="InterPro" id="IPR046342">
    <property type="entry name" value="CBS_dom_sf"/>
</dbReference>
<dbReference type="Proteomes" id="UP000272729">
    <property type="component" value="Unassembled WGS sequence"/>
</dbReference>
<dbReference type="PROSITE" id="PS50914">
    <property type="entry name" value="BON"/>
    <property type="match status" value="1"/>
</dbReference>
<dbReference type="EMBL" id="RBXR01000001">
    <property type="protein sequence ID" value="RKT69251.1"/>
    <property type="molecule type" value="Genomic_DNA"/>
</dbReference>
<organism evidence="5 6">
    <name type="scientific">Saccharothrix variisporea</name>
    <dbReference type="NCBI Taxonomy" id="543527"/>
    <lineage>
        <taxon>Bacteria</taxon>
        <taxon>Bacillati</taxon>
        <taxon>Actinomycetota</taxon>
        <taxon>Actinomycetes</taxon>
        <taxon>Pseudonocardiales</taxon>
        <taxon>Pseudonocardiaceae</taxon>
        <taxon>Saccharothrix</taxon>
    </lineage>
</organism>
<feature type="domain" description="CBS" evidence="4">
    <location>
        <begin position="71"/>
        <end position="127"/>
    </location>
</feature>
<dbReference type="PANTHER" id="PTHR43080">
    <property type="entry name" value="CBS DOMAIN-CONTAINING PROTEIN CBSX3, MITOCHONDRIAL"/>
    <property type="match status" value="1"/>
</dbReference>
<evidence type="ECO:0000313" key="6">
    <source>
        <dbReference type="Proteomes" id="UP000272729"/>
    </source>
</evidence>
<sequence length="193" mass="20106">MDAAEVMTRPVVTVEPSTTIRAANALLIDHGFSALPVVEHGGRLVGIVSGIDLLVQSIGQGAGATTVGQVMNKVVISAPLTATPTELASAMLGHRLRCLPVVDARGCVVGVVSRSDLLRVLTPDDDVMTARVDRLLRAYSRTRRWTVEVVGGRVAVSGPFEDQAERQVVAALVRTVPGVVGVVLGGVPVDATT</sequence>
<evidence type="ECO:0000259" key="3">
    <source>
        <dbReference type="PROSITE" id="PS50914"/>
    </source>
</evidence>
<keyword evidence="1 2" id="KW-0129">CBS domain</keyword>
<evidence type="ECO:0000259" key="4">
    <source>
        <dbReference type="PROSITE" id="PS51371"/>
    </source>
</evidence>